<evidence type="ECO:0000256" key="1">
    <source>
        <dbReference type="SAM" id="MobiDB-lite"/>
    </source>
</evidence>
<evidence type="ECO:0008006" key="8">
    <source>
        <dbReference type="Google" id="ProtNLM"/>
    </source>
</evidence>
<gene>
    <name evidence="6" type="ORF">K461DRAFT_266526</name>
</gene>
<evidence type="ECO:0000313" key="6">
    <source>
        <dbReference type="EMBL" id="KAF2155227.1"/>
    </source>
</evidence>
<feature type="transmembrane region" description="Helical" evidence="2">
    <location>
        <begin position="280"/>
        <end position="297"/>
    </location>
</feature>
<dbReference type="Pfam" id="PF10355">
    <property type="entry name" value="Ytp1"/>
    <property type="match status" value="1"/>
</dbReference>
<feature type="chain" id="PRO_5040314160" description="Integral membrane protein" evidence="3">
    <location>
        <begin position="26"/>
        <end position="588"/>
    </location>
</feature>
<dbReference type="Pfam" id="PF10348">
    <property type="entry name" value="DUF2427"/>
    <property type="match status" value="1"/>
</dbReference>
<feature type="domain" description="Protein YTP1-like C-terminal" evidence="5">
    <location>
        <begin position="283"/>
        <end position="576"/>
    </location>
</feature>
<evidence type="ECO:0000313" key="7">
    <source>
        <dbReference type="Proteomes" id="UP000799439"/>
    </source>
</evidence>
<keyword evidence="7" id="KW-1185">Reference proteome</keyword>
<dbReference type="OrthoDB" id="4005299at2759"/>
<keyword evidence="2" id="KW-0472">Membrane</keyword>
<feature type="region of interest" description="Disordered" evidence="1">
    <location>
        <begin position="188"/>
        <end position="239"/>
    </location>
</feature>
<feature type="transmembrane region" description="Helical" evidence="2">
    <location>
        <begin position="549"/>
        <end position="575"/>
    </location>
</feature>
<dbReference type="InterPro" id="IPR018827">
    <property type="entry name" value="YTP1_C"/>
</dbReference>
<dbReference type="PANTHER" id="PTHR31685:SF3">
    <property type="entry name" value="INTEGRAL MEMBRANE PROTEIN (AFU_ORTHOLOGUE AFUA_6G12730)"/>
    <property type="match status" value="1"/>
</dbReference>
<evidence type="ECO:0000259" key="4">
    <source>
        <dbReference type="Pfam" id="PF10348"/>
    </source>
</evidence>
<dbReference type="EMBL" id="ML996083">
    <property type="protein sequence ID" value="KAF2155227.1"/>
    <property type="molecule type" value="Genomic_DNA"/>
</dbReference>
<name>A0A9P4J4E6_9PEZI</name>
<dbReference type="Proteomes" id="UP000799439">
    <property type="component" value="Unassembled WGS sequence"/>
</dbReference>
<accession>A0A9P4J4E6</accession>
<evidence type="ECO:0000256" key="2">
    <source>
        <dbReference type="SAM" id="Phobius"/>
    </source>
</evidence>
<feature type="transmembrane region" description="Helical" evidence="2">
    <location>
        <begin position="130"/>
        <end position="150"/>
    </location>
</feature>
<sequence length="588" mass="65787">MRTKQLSWLAQAFLLVALPLVVAHGEEHEAMGMEASHPSQLSTTSPAPEGLDSYFNHADHAGWMYAHILVMTISWTIILPVAVFLSVAKSRLAFSVQLGFLILNAIGVFTSIVYDAKTPDLYPNNSHHKIGWAVTWIAVVWTLLGLLNLLNKPERTSIIAKGTHPVSTQAMAQYEQLNEYHMQPAYRWSRDSGHGTEQGSPTFGSRSQSSDSDLRKPEQPAFSDHHDQRDEDEGSEHEDNAFLRNATVDRFVTRRVPKLKSARLLKAVDVLHVALERFQLVLAFLAVTTGFVTWSGIFKTDGLLNGLAHWIKGGIFFWYGLLTLGRWMGAFSDFGWAWNVRPDYPLVARSASRLPSAEFTESFVIFLYGASNVFLEHLTSWGKAWSPMDLEHISITIMFFGGGLLGMAVESKRVRSLLNTNVQSQHEEIEKMAGSIDAQGDEWQTPKNYSTSLNPLPALVIFLLGLLMSSHHQDSMTSTMVHQQWGTLFTGFAVARIVTYLLCYLKPPTSYFPSRPPTELISSFCLTAGGLVFMASTRDVIKMLDRNSLHAMFVLTVTIGFTCLLMVWTVVLYGIKGWAVRREAARLR</sequence>
<dbReference type="PANTHER" id="PTHR31685">
    <property type="entry name" value="INTEGRAL MEMBRANE PROTEIN (AFU_ORTHOLOGUE AFUA_6G12730)-RELATED"/>
    <property type="match status" value="1"/>
</dbReference>
<keyword evidence="3" id="KW-0732">Signal</keyword>
<evidence type="ECO:0000256" key="3">
    <source>
        <dbReference type="SAM" id="SignalP"/>
    </source>
</evidence>
<feature type="transmembrane region" description="Helical" evidence="2">
    <location>
        <begin position="456"/>
        <end position="473"/>
    </location>
</feature>
<evidence type="ECO:0000259" key="5">
    <source>
        <dbReference type="Pfam" id="PF10355"/>
    </source>
</evidence>
<feature type="signal peptide" evidence="3">
    <location>
        <begin position="1"/>
        <end position="25"/>
    </location>
</feature>
<feature type="transmembrane region" description="Helical" evidence="2">
    <location>
        <begin position="63"/>
        <end position="85"/>
    </location>
</feature>
<proteinExistence type="predicted"/>
<keyword evidence="2" id="KW-0812">Transmembrane</keyword>
<comment type="caution">
    <text evidence="6">The sequence shown here is derived from an EMBL/GenBank/DDBJ whole genome shotgun (WGS) entry which is preliminary data.</text>
</comment>
<feature type="domain" description="DUF2427" evidence="4">
    <location>
        <begin position="53"/>
        <end position="148"/>
    </location>
</feature>
<feature type="transmembrane region" description="Helical" evidence="2">
    <location>
        <begin position="485"/>
        <end position="505"/>
    </location>
</feature>
<protein>
    <recommendedName>
        <fullName evidence="8">Integral membrane protein</fullName>
    </recommendedName>
</protein>
<dbReference type="InterPro" id="IPR018825">
    <property type="entry name" value="DUF2427"/>
</dbReference>
<dbReference type="AlphaFoldDB" id="A0A9P4J4E6"/>
<feature type="compositionally biased region" description="Polar residues" evidence="1">
    <location>
        <begin position="195"/>
        <end position="211"/>
    </location>
</feature>
<feature type="transmembrane region" description="Helical" evidence="2">
    <location>
        <begin position="517"/>
        <end position="537"/>
    </location>
</feature>
<keyword evidence="2" id="KW-1133">Transmembrane helix</keyword>
<organism evidence="6 7">
    <name type="scientific">Myriangium duriaei CBS 260.36</name>
    <dbReference type="NCBI Taxonomy" id="1168546"/>
    <lineage>
        <taxon>Eukaryota</taxon>
        <taxon>Fungi</taxon>
        <taxon>Dikarya</taxon>
        <taxon>Ascomycota</taxon>
        <taxon>Pezizomycotina</taxon>
        <taxon>Dothideomycetes</taxon>
        <taxon>Dothideomycetidae</taxon>
        <taxon>Myriangiales</taxon>
        <taxon>Myriangiaceae</taxon>
        <taxon>Myriangium</taxon>
    </lineage>
</organism>
<feature type="compositionally biased region" description="Basic and acidic residues" evidence="1">
    <location>
        <begin position="212"/>
        <end position="229"/>
    </location>
</feature>
<feature type="transmembrane region" description="Helical" evidence="2">
    <location>
        <begin position="92"/>
        <end position="114"/>
    </location>
</feature>
<feature type="transmembrane region" description="Helical" evidence="2">
    <location>
        <begin position="317"/>
        <end position="338"/>
    </location>
</feature>
<reference evidence="6" key="1">
    <citation type="journal article" date="2020" name="Stud. Mycol.">
        <title>101 Dothideomycetes genomes: a test case for predicting lifestyles and emergence of pathogens.</title>
        <authorList>
            <person name="Haridas S."/>
            <person name="Albert R."/>
            <person name="Binder M."/>
            <person name="Bloem J."/>
            <person name="Labutti K."/>
            <person name="Salamov A."/>
            <person name="Andreopoulos B."/>
            <person name="Baker S."/>
            <person name="Barry K."/>
            <person name="Bills G."/>
            <person name="Bluhm B."/>
            <person name="Cannon C."/>
            <person name="Castanera R."/>
            <person name="Culley D."/>
            <person name="Daum C."/>
            <person name="Ezra D."/>
            <person name="Gonzalez J."/>
            <person name="Henrissat B."/>
            <person name="Kuo A."/>
            <person name="Liang C."/>
            <person name="Lipzen A."/>
            <person name="Lutzoni F."/>
            <person name="Magnuson J."/>
            <person name="Mondo S."/>
            <person name="Nolan M."/>
            <person name="Ohm R."/>
            <person name="Pangilinan J."/>
            <person name="Park H.-J."/>
            <person name="Ramirez L."/>
            <person name="Alfaro M."/>
            <person name="Sun H."/>
            <person name="Tritt A."/>
            <person name="Yoshinaga Y."/>
            <person name="Zwiers L.-H."/>
            <person name="Turgeon B."/>
            <person name="Goodwin S."/>
            <person name="Spatafora J."/>
            <person name="Crous P."/>
            <person name="Grigoriev I."/>
        </authorList>
    </citation>
    <scope>NUCLEOTIDE SEQUENCE</scope>
    <source>
        <strain evidence="6">CBS 260.36</strain>
    </source>
</reference>